<evidence type="ECO:0000313" key="2">
    <source>
        <dbReference type="Proteomes" id="UP000008718"/>
    </source>
</evidence>
<dbReference type="STRING" id="694427.Palpr_1250"/>
<evidence type="ECO:0008006" key="3">
    <source>
        <dbReference type="Google" id="ProtNLM"/>
    </source>
</evidence>
<accession>E4T3V3</accession>
<reference key="1">
    <citation type="submission" date="2010-11" db="EMBL/GenBank/DDBJ databases">
        <title>The complete genome of Paludibacter propionicigenes DSM 17365.</title>
        <authorList>
            <consortium name="US DOE Joint Genome Institute (JGI-PGF)"/>
            <person name="Lucas S."/>
            <person name="Copeland A."/>
            <person name="Lapidus A."/>
            <person name="Bruce D."/>
            <person name="Goodwin L."/>
            <person name="Pitluck S."/>
            <person name="Kyrpides N."/>
            <person name="Mavromatis K."/>
            <person name="Ivanova N."/>
            <person name="Munk A.C."/>
            <person name="Brettin T."/>
            <person name="Detter J.C."/>
            <person name="Han C."/>
            <person name="Tapia R."/>
            <person name="Land M."/>
            <person name="Hauser L."/>
            <person name="Markowitz V."/>
            <person name="Cheng J.-F."/>
            <person name="Hugenholtz P."/>
            <person name="Woyke T."/>
            <person name="Wu D."/>
            <person name="Gronow S."/>
            <person name="Wellnitz S."/>
            <person name="Brambilla E."/>
            <person name="Klenk H.-P."/>
            <person name="Eisen J.A."/>
        </authorList>
    </citation>
    <scope>NUCLEOTIDE SEQUENCE</scope>
    <source>
        <strain>WB4</strain>
    </source>
</reference>
<dbReference type="RefSeq" id="WP_013444766.1">
    <property type="nucleotide sequence ID" value="NC_014734.1"/>
</dbReference>
<dbReference type="Proteomes" id="UP000008718">
    <property type="component" value="Chromosome"/>
</dbReference>
<dbReference type="eggNOG" id="ENOG5032RP1">
    <property type="taxonomic scope" value="Bacteria"/>
</dbReference>
<dbReference type="EMBL" id="CP002345">
    <property type="protein sequence ID" value="ADQ79397.1"/>
    <property type="molecule type" value="Genomic_DNA"/>
</dbReference>
<name>E4T3V3_PALPW</name>
<evidence type="ECO:0000313" key="1">
    <source>
        <dbReference type="EMBL" id="ADQ79397.1"/>
    </source>
</evidence>
<gene>
    <name evidence="1" type="ordered locus">Palpr_1250</name>
</gene>
<dbReference type="AlphaFoldDB" id="E4T3V3"/>
<organism evidence="1 2">
    <name type="scientific">Paludibacter propionicigenes (strain DSM 17365 / JCM 13257 / WB4)</name>
    <dbReference type="NCBI Taxonomy" id="694427"/>
    <lineage>
        <taxon>Bacteria</taxon>
        <taxon>Pseudomonadati</taxon>
        <taxon>Bacteroidota</taxon>
        <taxon>Bacteroidia</taxon>
        <taxon>Bacteroidales</taxon>
        <taxon>Paludibacteraceae</taxon>
        <taxon>Paludibacter</taxon>
    </lineage>
</organism>
<dbReference type="Pfam" id="PF14114">
    <property type="entry name" value="DUF4286"/>
    <property type="match status" value="1"/>
</dbReference>
<sequence>MLIFNITYLVSDKVRAPWLTWVREQHIPFMLNSNYFTQPQLARVITSAEQEGTSFSVQFRVEDMRTLKLWNQEFSAEFKEECSRQFGSEVVFFTTVLDLIDHN</sequence>
<dbReference type="InterPro" id="IPR025563">
    <property type="entry name" value="DUF4286"/>
</dbReference>
<keyword evidence="2" id="KW-1185">Reference proteome</keyword>
<protein>
    <recommendedName>
        <fullName evidence="3">DUF4286 domain-containing protein</fullName>
    </recommendedName>
</protein>
<proteinExistence type="predicted"/>
<dbReference type="KEGG" id="ppn:Palpr_1250"/>
<reference evidence="1 2" key="2">
    <citation type="journal article" date="2011" name="Stand. Genomic Sci.">
        <title>Complete genome sequence of Paludibacter propionicigenes type strain (WB4).</title>
        <authorList>
            <person name="Gronow S."/>
            <person name="Munk C."/>
            <person name="Lapidus A."/>
            <person name="Nolan M."/>
            <person name="Lucas S."/>
            <person name="Hammon N."/>
            <person name="Deshpande S."/>
            <person name="Cheng J.F."/>
            <person name="Tapia R."/>
            <person name="Han C."/>
            <person name="Goodwin L."/>
            <person name="Pitluck S."/>
            <person name="Liolios K."/>
            <person name="Ivanova N."/>
            <person name="Mavromatis K."/>
            <person name="Mikhailova N."/>
            <person name="Pati A."/>
            <person name="Chen A."/>
            <person name="Palaniappan K."/>
            <person name="Land M."/>
            <person name="Hauser L."/>
            <person name="Chang Y.J."/>
            <person name="Jeffries C.D."/>
            <person name="Brambilla E."/>
            <person name="Rohde M."/>
            <person name="Goker M."/>
            <person name="Detter J.C."/>
            <person name="Woyke T."/>
            <person name="Bristow J."/>
            <person name="Eisen J.A."/>
            <person name="Markowitz V."/>
            <person name="Hugenholtz P."/>
            <person name="Kyrpides N.C."/>
            <person name="Klenk H.P."/>
        </authorList>
    </citation>
    <scope>NUCLEOTIDE SEQUENCE [LARGE SCALE GENOMIC DNA]</scope>
    <source>
        <strain evidence="2">DSM 17365 / JCM 13257 / WB4</strain>
    </source>
</reference>
<dbReference type="HOGENOM" id="CLU_146735_3_0_10"/>